<dbReference type="STRING" id="454136.NIES2119_06355"/>
<accession>A0A1U7IPP0</accession>
<dbReference type="RefSeq" id="WP_073592614.1">
    <property type="nucleotide sequence ID" value="NZ_MRCE01000005.1"/>
</dbReference>
<sequence length="76" mass="8622">MSHEIWIKNSPKAGVQTTQVEGLVLDLTEQEQEMISGFGGRDDGWASEIKITVQSPELQKKWLVSNFRYELSDLTP</sequence>
<dbReference type="AlphaFoldDB" id="A0A1U7IPP0"/>
<dbReference type="Proteomes" id="UP000185860">
    <property type="component" value="Unassembled WGS sequence"/>
</dbReference>
<evidence type="ECO:0000313" key="1">
    <source>
        <dbReference type="EMBL" id="OKH39359.1"/>
    </source>
</evidence>
<name>A0A1U7IPP0_9CYAN</name>
<organism evidence="1 2">
    <name type="scientific">[Phormidium ambiguum] IAM M-71</name>
    <dbReference type="NCBI Taxonomy" id="454136"/>
    <lineage>
        <taxon>Bacteria</taxon>
        <taxon>Bacillati</taxon>
        <taxon>Cyanobacteriota</taxon>
        <taxon>Cyanophyceae</taxon>
        <taxon>Oscillatoriophycideae</taxon>
        <taxon>Aerosakkonematales</taxon>
        <taxon>Aerosakkonemataceae</taxon>
        <taxon>Floridanema</taxon>
    </lineage>
</organism>
<comment type="caution">
    <text evidence="1">The sequence shown here is derived from an EMBL/GenBank/DDBJ whole genome shotgun (WGS) entry which is preliminary data.</text>
</comment>
<protein>
    <submittedName>
        <fullName evidence="1">Uncharacterized protein</fullName>
    </submittedName>
</protein>
<dbReference type="EMBL" id="MRCE01000005">
    <property type="protein sequence ID" value="OKH39359.1"/>
    <property type="molecule type" value="Genomic_DNA"/>
</dbReference>
<gene>
    <name evidence="1" type="ORF">NIES2119_06355</name>
</gene>
<evidence type="ECO:0000313" key="2">
    <source>
        <dbReference type="Proteomes" id="UP000185860"/>
    </source>
</evidence>
<proteinExistence type="predicted"/>
<reference evidence="1 2" key="1">
    <citation type="submission" date="2016-11" db="EMBL/GenBank/DDBJ databases">
        <title>Draft Genome Sequences of Nine Cyanobacterial Strains from Diverse Habitats.</title>
        <authorList>
            <person name="Zhu T."/>
            <person name="Hou S."/>
            <person name="Lu X."/>
            <person name="Hess W.R."/>
        </authorList>
    </citation>
    <scope>NUCLEOTIDE SEQUENCE [LARGE SCALE GENOMIC DNA]</scope>
    <source>
        <strain evidence="1 2">IAM M-71</strain>
    </source>
</reference>